<dbReference type="InParanoid" id="A0A067MSL8"/>
<evidence type="ECO:0000313" key="7">
    <source>
        <dbReference type="EMBL" id="KDQ17705.1"/>
    </source>
</evidence>
<dbReference type="InterPro" id="IPR011011">
    <property type="entry name" value="Znf_FYVE_PHD"/>
</dbReference>
<feature type="compositionally biased region" description="Polar residues" evidence="5">
    <location>
        <begin position="827"/>
        <end position="845"/>
    </location>
</feature>
<feature type="region of interest" description="Disordered" evidence="5">
    <location>
        <begin position="772"/>
        <end position="808"/>
    </location>
</feature>
<dbReference type="OrthoDB" id="436852at2759"/>
<dbReference type="HOGENOM" id="CLU_316161_0_0_1"/>
<feature type="region of interest" description="Disordered" evidence="5">
    <location>
        <begin position="1"/>
        <end position="103"/>
    </location>
</feature>
<dbReference type="Gene3D" id="3.30.40.10">
    <property type="entry name" value="Zinc/RING finger domain, C3HC4 (zinc finger)"/>
    <property type="match status" value="1"/>
</dbReference>
<dbReference type="SMART" id="SM00249">
    <property type="entry name" value="PHD"/>
    <property type="match status" value="1"/>
</dbReference>
<evidence type="ECO:0000313" key="8">
    <source>
        <dbReference type="Proteomes" id="UP000027195"/>
    </source>
</evidence>
<evidence type="ECO:0000256" key="2">
    <source>
        <dbReference type="ARBA" id="ARBA00022771"/>
    </source>
</evidence>
<name>A0A067MSL8_BOTB1</name>
<dbReference type="STRING" id="930990.A0A067MSL8"/>
<feature type="compositionally biased region" description="Basic and acidic residues" evidence="5">
    <location>
        <begin position="530"/>
        <end position="541"/>
    </location>
</feature>
<gene>
    <name evidence="7" type="ORF">BOTBODRAFT_185798</name>
</gene>
<feature type="compositionally biased region" description="Polar residues" evidence="5">
    <location>
        <begin position="39"/>
        <end position="76"/>
    </location>
</feature>
<dbReference type="PANTHER" id="PTHR46201">
    <property type="entry name" value="PHD FINGER PROTEIN MALE MEIOCYTE DEATH 1-RELATED"/>
    <property type="match status" value="1"/>
</dbReference>
<protein>
    <recommendedName>
        <fullName evidence="6">PHD-type domain-containing protein</fullName>
    </recommendedName>
</protein>
<dbReference type="InterPro" id="IPR001965">
    <property type="entry name" value="Znf_PHD"/>
</dbReference>
<keyword evidence="2 4" id="KW-0863">Zinc-finger</keyword>
<sequence length="923" mass="99865">MAMTSGPTSAAEGERGSVEIGTGELDIGSRYAKLDGSTIPYSSPLSEPGTPNSTRETSIRSAPAPQNVSKLSTNGRSPRLHHPTPLVPSTFPRNQPCTPNRGAVDLPLFVASVTSPPSHIKSEVHTTGALSPNGSGPSRIVDRLSPSPYDSATQRTRFFDHEPEGATQSSFRPPASSSYYYRPLTPSASSPPPPSPIPGQLLPAFSPGASFSRTQGDRASPEWSSHGDPPALSQERASSRFSKGKQPARGEFQSQEDEISLGLLRDDTGEAFPSPFLVPAITVSPIKGRRLKLPRASTPVGHAENGESSSISASVNSPHRQAGFAMSRLTKQWLDSSIPSTPIDENAPQMLPLHNMVNYMSAEEQEEERQARKRRRLAAFESGSFVGAKRSPLRPAEIVGMGRMAVNPKDFTEIQLPPKKKKKKGKGGARRPVKRLTLYGLEVKVESTGARASRAAKVAAPGDDDFPIDLDPIWPDAEYPWCLKDAERRELEDETERERRMCVERFFDRETDGEDDELVAEPVEFTMWEHSSEEDGDRATDRSASNPAPRRYLFSSDPSDARAALLSKRQVQAILYRSLRQQDGMPSEGVDDGELACVCGEEDDGRPMVRCDGCLTWYHQACMGITDESQLGSEWFCGKCTADSVADTEGLIGREPTFAPSSNTPRPRLDDAIHLYQPISQSPLIPPGAPAALYRTPLSLSNRSMRTRGGIFRSGDSVGPYTTRLFTPNPLSSAFHPSFLTPKYYEYGSHSDVVERRSVTPQAPRATAEFGGALGAAHGSGSTSITTTPKRTGRNTSRDAPLTPTNRSSVGYITRLSYSGRPGLAFSSGTTVDSGGPSSPTNHANNAEMGGRGDGVAGRLHKQRRSGDDRRRARSFPILPSQADSPLQKYPLSTEYIEGAQLSAAAVPRVRSDRGTSAHIVGD</sequence>
<feature type="region of interest" description="Disordered" evidence="5">
    <location>
        <begin position="117"/>
        <end position="260"/>
    </location>
</feature>
<keyword evidence="8" id="KW-1185">Reference proteome</keyword>
<dbReference type="InterPro" id="IPR019787">
    <property type="entry name" value="Znf_PHD-finger"/>
</dbReference>
<dbReference type="Pfam" id="PF00628">
    <property type="entry name" value="PHD"/>
    <property type="match status" value="1"/>
</dbReference>
<feature type="domain" description="PHD-type" evidence="6">
    <location>
        <begin position="594"/>
        <end position="643"/>
    </location>
</feature>
<dbReference type="PANTHER" id="PTHR46201:SF9">
    <property type="entry name" value="PHD FINGER PROTEIN MALE MEIOCYTE DEATH 1"/>
    <property type="match status" value="1"/>
</dbReference>
<dbReference type="CDD" id="cd15522">
    <property type="entry name" value="PHD_TAF3"/>
    <property type="match status" value="1"/>
</dbReference>
<feature type="compositionally biased region" description="Low complexity" evidence="5">
    <location>
        <begin position="775"/>
        <end position="784"/>
    </location>
</feature>
<feature type="region of interest" description="Disordered" evidence="5">
    <location>
        <begin position="824"/>
        <end position="887"/>
    </location>
</feature>
<evidence type="ECO:0000256" key="4">
    <source>
        <dbReference type="PROSITE-ProRule" id="PRU00146"/>
    </source>
</evidence>
<proteinExistence type="predicted"/>
<evidence type="ECO:0000256" key="1">
    <source>
        <dbReference type="ARBA" id="ARBA00022723"/>
    </source>
</evidence>
<feature type="region of interest" description="Disordered" evidence="5">
    <location>
        <begin position="297"/>
        <end position="317"/>
    </location>
</feature>
<dbReference type="InterPro" id="IPR013083">
    <property type="entry name" value="Znf_RING/FYVE/PHD"/>
</dbReference>
<evidence type="ECO:0000259" key="6">
    <source>
        <dbReference type="PROSITE" id="PS50016"/>
    </source>
</evidence>
<dbReference type="SUPFAM" id="SSF57903">
    <property type="entry name" value="FYVE/PHD zinc finger"/>
    <property type="match status" value="1"/>
</dbReference>
<reference evidence="8" key="1">
    <citation type="journal article" date="2014" name="Proc. Natl. Acad. Sci. U.S.A.">
        <title>Extensive sampling of basidiomycete genomes demonstrates inadequacy of the white-rot/brown-rot paradigm for wood decay fungi.</title>
        <authorList>
            <person name="Riley R."/>
            <person name="Salamov A.A."/>
            <person name="Brown D.W."/>
            <person name="Nagy L.G."/>
            <person name="Floudas D."/>
            <person name="Held B.W."/>
            <person name="Levasseur A."/>
            <person name="Lombard V."/>
            <person name="Morin E."/>
            <person name="Otillar R."/>
            <person name="Lindquist E.A."/>
            <person name="Sun H."/>
            <person name="LaButti K.M."/>
            <person name="Schmutz J."/>
            <person name="Jabbour D."/>
            <person name="Luo H."/>
            <person name="Baker S.E."/>
            <person name="Pisabarro A.G."/>
            <person name="Walton J.D."/>
            <person name="Blanchette R.A."/>
            <person name="Henrissat B."/>
            <person name="Martin F."/>
            <person name="Cullen D."/>
            <person name="Hibbett D.S."/>
            <person name="Grigoriev I.V."/>
        </authorList>
    </citation>
    <scope>NUCLEOTIDE SEQUENCE [LARGE SCALE GENOMIC DNA]</scope>
    <source>
        <strain evidence="8">FD-172 SS1</strain>
    </source>
</reference>
<dbReference type="InterPro" id="IPR019786">
    <property type="entry name" value="Zinc_finger_PHD-type_CS"/>
</dbReference>
<dbReference type="AlphaFoldDB" id="A0A067MSL8"/>
<organism evidence="7 8">
    <name type="scientific">Botryobasidium botryosum (strain FD-172 SS1)</name>
    <dbReference type="NCBI Taxonomy" id="930990"/>
    <lineage>
        <taxon>Eukaryota</taxon>
        <taxon>Fungi</taxon>
        <taxon>Dikarya</taxon>
        <taxon>Basidiomycota</taxon>
        <taxon>Agaricomycotina</taxon>
        <taxon>Agaricomycetes</taxon>
        <taxon>Cantharellales</taxon>
        <taxon>Botryobasidiaceae</taxon>
        <taxon>Botryobasidium</taxon>
    </lineage>
</organism>
<feature type="region of interest" description="Disordered" evidence="5">
    <location>
        <begin position="528"/>
        <end position="555"/>
    </location>
</feature>
<dbReference type="EMBL" id="KL198023">
    <property type="protein sequence ID" value="KDQ17705.1"/>
    <property type="molecule type" value="Genomic_DNA"/>
</dbReference>
<evidence type="ECO:0000256" key="5">
    <source>
        <dbReference type="SAM" id="MobiDB-lite"/>
    </source>
</evidence>
<accession>A0A067MSL8</accession>
<feature type="compositionally biased region" description="Polar residues" evidence="5">
    <location>
        <begin position="166"/>
        <end position="179"/>
    </location>
</feature>
<dbReference type="PROSITE" id="PS50016">
    <property type="entry name" value="ZF_PHD_2"/>
    <property type="match status" value="1"/>
</dbReference>
<dbReference type="GO" id="GO:0008270">
    <property type="term" value="F:zinc ion binding"/>
    <property type="evidence" value="ECO:0007669"/>
    <property type="project" value="UniProtKB-KW"/>
</dbReference>
<feature type="compositionally biased region" description="Polar residues" evidence="5">
    <location>
        <begin position="306"/>
        <end position="317"/>
    </location>
</feature>
<dbReference type="Proteomes" id="UP000027195">
    <property type="component" value="Unassembled WGS sequence"/>
</dbReference>
<evidence type="ECO:0000256" key="3">
    <source>
        <dbReference type="ARBA" id="ARBA00022833"/>
    </source>
</evidence>
<keyword evidence="3" id="KW-0862">Zinc</keyword>
<keyword evidence="1" id="KW-0479">Metal-binding</keyword>
<dbReference type="PROSITE" id="PS01359">
    <property type="entry name" value="ZF_PHD_1"/>
    <property type="match status" value="1"/>
</dbReference>